<sequence>MFDVSTLITTIAVNLLIAALGLYGGGMLRLRRALYAGLSLWSAPYPARGPSACFWAYR</sequence>
<dbReference type="EMBL" id="JAVRIC010000015">
    <property type="protein sequence ID" value="MDT0497941.1"/>
    <property type="molecule type" value="Genomic_DNA"/>
</dbReference>
<evidence type="ECO:0000256" key="1">
    <source>
        <dbReference type="SAM" id="Phobius"/>
    </source>
</evidence>
<keyword evidence="1" id="KW-1133">Transmembrane helix</keyword>
<organism evidence="2 3">
    <name type="scientific">Banduia mediterranea</name>
    <dbReference type="NCBI Taxonomy" id="3075609"/>
    <lineage>
        <taxon>Bacteria</taxon>
        <taxon>Pseudomonadati</taxon>
        <taxon>Pseudomonadota</taxon>
        <taxon>Gammaproteobacteria</taxon>
        <taxon>Nevskiales</taxon>
        <taxon>Algiphilaceae</taxon>
        <taxon>Banduia</taxon>
    </lineage>
</organism>
<proteinExistence type="predicted"/>
<comment type="caution">
    <text evidence="2">The sequence shown here is derived from an EMBL/GenBank/DDBJ whole genome shotgun (WGS) entry which is preliminary data.</text>
</comment>
<keyword evidence="1" id="KW-0472">Membrane</keyword>
<reference evidence="2 3" key="1">
    <citation type="submission" date="2023-09" db="EMBL/GenBank/DDBJ databases">
        <authorList>
            <person name="Rey-Velasco X."/>
        </authorList>
    </citation>
    <scope>NUCLEOTIDE SEQUENCE [LARGE SCALE GENOMIC DNA]</scope>
    <source>
        <strain evidence="2 3">W345</strain>
    </source>
</reference>
<keyword evidence="3" id="KW-1185">Reference proteome</keyword>
<protein>
    <submittedName>
        <fullName evidence="2">Uncharacterized protein</fullName>
    </submittedName>
</protein>
<evidence type="ECO:0000313" key="2">
    <source>
        <dbReference type="EMBL" id="MDT0497941.1"/>
    </source>
</evidence>
<dbReference type="RefSeq" id="WP_311365333.1">
    <property type="nucleotide sequence ID" value="NZ_JAVRIC010000015.1"/>
</dbReference>
<gene>
    <name evidence="2" type="ORF">RM530_11290</name>
</gene>
<evidence type="ECO:0000313" key="3">
    <source>
        <dbReference type="Proteomes" id="UP001254608"/>
    </source>
</evidence>
<dbReference type="Proteomes" id="UP001254608">
    <property type="component" value="Unassembled WGS sequence"/>
</dbReference>
<accession>A0ABU2WKX5</accession>
<name>A0ABU2WKX5_9GAMM</name>
<feature type="transmembrane region" description="Helical" evidence="1">
    <location>
        <begin position="6"/>
        <end position="25"/>
    </location>
</feature>
<keyword evidence="1" id="KW-0812">Transmembrane</keyword>